<reference evidence="1 2" key="1">
    <citation type="submission" date="2011-11" db="EMBL/GenBank/DDBJ databases">
        <title>Improved High-Quality Draft sequence of Beggiatoa alba B18lD.</title>
        <authorList>
            <consortium name="US DOE Joint Genome Institute"/>
            <person name="Lucas S."/>
            <person name="Han J."/>
            <person name="Lapidus A."/>
            <person name="Cheng J.-F."/>
            <person name="Goodwin L."/>
            <person name="Pitluck S."/>
            <person name="Peters L."/>
            <person name="Mikhailova N."/>
            <person name="Held B."/>
            <person name="Detter J.C."/>
            <person name="Han C."/>
            <person name="Tapia R."/>
            <person name="Land M."/>
            <person name="Hauser L."/>
            <person name="Kyrpides N."/>
            <person name="Ivanova N."/>
            <person name="Pagani I."/>
            <person name="Samuel K."/>
            <person name="Teske A."/>
            <person name="Mueller J."/>
            <person name="Woyke T."/>
        </authorList>
    </citation>
    <scope>NUCLEOTIDE SEQUENCE [LARGE SCALE GENOMIC DNA]</scope>
    <source>
        <strain evidence="1 2">B18LD</strain>
    </source>
</reference>
<sequence>MLTDKQKLQLRTFLKNLGAKDAAELQTKMYADSQLGVFEEFLVMLTGRPKPEAILYTQKLGKDFPVKGSTDHAIENIVNRMADYY</sequence>
<dbReference type="AlphaFoldDB" id="I3CCH3"/>
<evidence type="ECO:0000313" key="2">
    <source>
        <dbReference type="Proteomes" id="UP000005744"/>
    </source>
</evidence>
<keyword evidence="2" id="KW-1185">Reference proteome</keyword>
<evidence type="ECO:0000313" key="1">
    <source>
        <dbReference type="EMBL" id="EIJ41316.1"/>
    </source>
</evidence>
<organism evidence="1 2">
    <name type="scientific">Beggiatoa alba B18LD</name>
    <dbReference type="NCBI Taxonomy" id="395493"/>
    <lineage>
        <taxon>Bacteria</taxon>
        <taxon>Pseudomonadati</taxon>
        <taxon>Pseudomonadota</taxon>
        <taxon>Gammaproteobacteria</taxon>
        <taxon>Thiotrichales</taxon>
        <taxon>Thiotrichaceae</taxon>
        <taxon>Beggiatoa</taxon>
    </lineage>
</organism>
<dbReference type="HOGENOM" id="CLU_2506036_0_0_6"/>
<gene>
    <name evidence="1" type="ORF">BegalDRAFT_0396</name>
</gene>
<name>I3CCH3_9GAMM</name>
<protein>
    <submittedName>
        <fullName evidence="1">Uncharacterized protein</fullName>
    </submittedName>
</protein>
<dbReference type="RefSeq" id="WP_002683137.1">
    <property type="nucleotide sequence ID" value="NZ_JH600070.1"/>
</dbReference>
<dbReference type="Proteomes" id="UP000005744">
    <property type="component" value="Unassembled WGS sequence"/>
</dbReference>
<proteinExistence type="predicted"/>
<dbReference type="STRING" id="395493.BegalDRAFT_0396"/>
<dbReference type="OrthoDB" id="9882603at2"/>
<dbReference type="EMBL" id="JH600070">
    <property type="protein sequence ID" value="EIJ41316.1"/>
    <property type="molecule type" value="Genomic_DNA"/>
</dbReference>
<accession>I3CCH3</accession>